<dbReference type="AlphaFoldDB" id="A0A061AZY2"/>
<dbReference type="PhylomeDB" id="A0A061AZY2"/>
<protein>
    <submittedName>
        <fullName evidence="2">CYFA0S10e02399g1_1</fullName>
    </submittedName>
</protein>
<feature type="chain" id="PRO_5001598479" evidence="1">
    <location>
        <begin position="18"/>
        <end position="162"/>
    </location>
</feature>
<name>A0A061AZY2_CYBFA</name>
<evidence type="ECO:0000313" key="2">
    <source>
        <dbReference type="EMBL" id="CDR42799.1"/>
    </source>
</evidence>
<reference evidence="2" key="1">
    <citation type="journal article" date="2014" name="Genome Announc.">
        <title>Genome sequence of the yeast Cyberlindnera fabianii (Hansenula fabianii).</title>
        <authorList>
            <person name="Freel K.C."/>
            <person name="Sarilar V."/>
            <person name="Neuveglise C."/>
            <person name="Devillers H."/>
            <person name="Friedrich A."/>
            <person name="Schacherer J."/>
        </authorList>
    </citation>
    <scope>NUCLEOTIDE SEQUENCE</scope>
    <source>
        <strain evidence="2">YJS4271</strain>
    </source>
</reference>
<dbReference type="VEuPathDB" id="FungiDB:BON22_3157"/>
<proteinExistence type="predicted"/>
<feature type="signal peptide" evidence="1">
    <location>
        <begin position="1"/>
        <end position="17"/>
    </location>
</feature>
<organism evidence="2">
    <name type="scientific">Cyberlindnera fabianii</name>
    <name type="common">Yeast</name>
    <name type="synonym">Hansenula fabianii</name>
    <dbReference type="NCBI Taxonomy" id="36022"/>
    <lineage>
        <taxon>Eukaryota</taxon>
        <taxon>Fungi</taxon>
        <taxon>Dikarya</taxon>
        <taxon>Ascomycota</taxon>
        <taxon>Saccharomycotina</taxon>
        <taxon>Saccharomycetes</taxon>
        <taxon>Phaffomycetales</taxon>
        <taxon>Phaffomycetaceae</taxon>
        <taxon>Cyberlindnera</taxon>
    </lineage>
</organism>
<gene>
    <name evidence="2" type="ORF">CYFA0S_10e02399g</name>
</gene>
<evidence type="ECO:0000256" key="1">
    <source>
        <dbReference type="SAM" id="SignalP"/>
    </source>
</evidence>
<dbReference type="EMBL" id="LK052895">
    <property type="protein sequence ID" value="CDR42799.1"/>
    <property type="molecule type" value="Genomic_DNA"/>
</dbReference>
<sequence>MQFNIIALAPIAALAAAESLTYGETFSLTKTINQNGNVYTKTRVEVFTGQATTDPTSGTATTVFTVENSLATYTKTVVETYSKTTTFPSSIASPSSDTNTSDDITTTVTYSQELQTYTKTLTGASEELSGIAGSATSTNGALGLAAGLGSVGSLALAAAFLI</sequence>
<keyword evidence="1" id="KW-0732">Signal</keyword>
<accession>A0A061AZY2</accession>